<dbReference type="InterPro" id="IPR018193">
    <property type="entry name" value="Glyc_kinase_flavodox-like_fold"/>
</dbReference>
<proteinExistence type="inferred from homology"/>
<dbReference type="PANTHER" id="PTHR21599">
    <property type="entry name" value="GLYCERATE KINASE"/>
    <property type="match status" value="1"/>
</dbReference>
<dbReference type="InterPro" id="IPR004381">
    <property type="entry name" value="Glycerate_kinase"/>
</dbReference>
<keyword evidence="2 4" id="KW-0808">Transferase</keyword>
<dbReference type="NCBIfam" id="TIGR00045">
    <property type="entry name" value="glycerate kinase"/>
    <property type="match status" value="1"/>
</dbReference>
<dbReference type="InterPro" id="IPR036129">
    <property type="entry name" value="Glycerate_kinase_sf"/>
</dbReference>
<evidence type="ECO:0000313" key="6">
    <source>
        <dbReference type="Proteomes" id="UP000010553"/>
    </source>
</evidence>
<dbReference type="Gene3D" id="3.90.1510.10">
    <property type="entry name" value="Glycerate kinase, domain 2"/>
    <property type="match status" value="1"/>
</dbReference>
<evidence type="ECO:0000256" key="3">
    <source>
        <dbReference type="ARBA" id="ARBA00022777"/>
    </source>
</evidence>
<protein>
    <submittedName>
        <fullName evidence="5">Glycerate kinase</fullName>
    </submittedName>
</protein>
<organism evidence="5 6">
    <name type="scientific">Enterococcus faecium EnGen0003</name>
    <dbReference type="NCBI Taxonomy" id="1138901"/>
    <lineage>
        <taxon>Bacteria</taxon>
        <taxon>Bacillati</taxon>
        <taxon>Bacillota</taxon>
        <taxon>Bacilli</taxon>
        <taxon>Lactobacillales</taxon>
        <taxon>Enterococcaceae</taxon>
        <taxon>Enterococcus</taxon>
    </lineage>
</organism>
<comment type="similarity">
    <text evidence="1 4">Belongs to the glycerate kinase type-1 family.</text>
</comment>
<dbReference type="Gene3D" id="3.40.50.10350">
    <property type="entry name" value="Glycerate kinase, domain 1"/>
    <property type="match status" value="1"/>
</dbReference>
<dbReference type="GO" id="GO:0008887">
    <property type="term" value="F:glycerate kinase activity"/>
    <property type="evidence" value="ECO:0007669"/>
    <property type="project" value="UniProtKB-UniRule"/>
</dbReference>
<keyword evidence="3 4" id="KW-0418">Kinase</keyword>
<sequence length="382" mass="40525">MKKKIIIASDSYKGSASTFEVEASIEEGIKRVEKQADVLKIPIADGGEGTVDAIIEGCGGEYRYITVTGPYQQMVQAKFGLIDTERAVIEMAQASGLMLVGTNQMNPMEATSYGTGELINEVLAHGVKEIYIGIGGSATNDGGVGMAQALGVSFKDADGKEIALGAKEIAMIDSIDISNINPRLKETVFYILSDVSNPLCGQNGASFIYGKQKGASGAQVLKLDEALCHYGQKIQETLGITVLEMEGAGAAGGLGAGLLAFCDAEMCQGISKILELLKLEEYMKKADVVITGEGRMDGQSLNGKAPVGIAILAKKYDIPVIAIVGSASANLSTIYETGIDYVLDIINEPMELSYAMEQVERLLVCAGEQAMRLIQLGEKIRR</sequence>
<dbReference type="EMBL" id="AHXC01000003">
    <property type="protein sequence ID" value="ELB03335.1"/>
    <property type="molecule type" value="Genomic_DNA"/>
</dbReference>
<evidence type="ECO:0000256" key="4">
    <source>
        <dbReference type="PIRNR" id="PIRNR006078"/>
    </source>
</evidence>
<evidence type="ECO:0000313" key="5">
    <source>
        <dbReference type="EMBL" id="ELB03335.1"/>
    </source>
</evidence>
<dbReference type="SUPFAM" id="SSF110738">
    <property type="entry name" value="Glycerate kinase I"/>
    <property type="match status" value="1"/>
</dbReference>
<reference evidence="5 6" key="1">
    <citation type="submission" date="2012-12" db="EMBL/GenBank/DDBJ databases">
        <title>The Genome Sequence of Enterococcus faecium E1590.</title>
        <authorList>
            <consortium name="The Broad Institute Genome Sequencing Platform"/>
            <consortium name="The Broad Institute Genome Sequencing Center for Infectious Disease"/>
            <person name="Earl A.M."/>
            <person name="Gilmore M.S."/>
            <person name="van Schaik W."/>
            <person name="Lebreton F."/>
            <person name="Willems R.J."/>
            <person name="Walker B."/>
            <person name="Young S.K."/>
            <person name="Zeng Q."/>
            <person name="Gargeya S."/>
            <person name="Fitzgerald M."/>
            <person name="Haas B."/>
            <person name="Abouelleil A."/>
            <person name="Alvarado L."/>
            <person name="Arachchi H.M."/>
            <person name="Berlin A.M."/>
            <person name="Chapman S.B."/>
            <person name="Dewar J."/>
            <person name="Goldberg J."/>
            <person name="Griggs A."/>
            <person name="Gujja S."/>
            <person name="Hansen M."/>
            <person name="Howarth C."/>
            <person name="Imamovic A."/>
            <person name="Larimer J."/>
            <person name="McCowan C."/>
            <person name="Murphy C."/>
            <person name="Neiman D."/>
            <person name="Pearson M."/>
            <person name="Priest M."/>
            <person name="Roberts A."/>
            <person name="Saif S."/>
            <person name="Shea T."/>
            <person name="Sisk P."/>
            <person name="Sykes S."/>
            <person name="Wortman J."/>
            <person name="Nusbaum C."/>
            <person name="Birren B."/>
        </authorList>
    </citation>
    <scope>NUCLEOTIDE SEQUENCE [LARGE SCALE GENOMIC DNA]</scope>
    <source>
        <strain evidence="5 6">E1590</strain>
    </source>
</reference>
<dbReference type="Proteomes" id="UP000010553">
    <property type="component" value="Unassembled WGS sequence"/>
</dbReference>
<comment type="caution">
    <text evidence="5">The sequence shown here is derived from an EMBL/GenBank/DDBJ whole genome shotgun (WGS) entry which is preliminary data.</text>
</comment>
<accession>A0A828ZW72</accession>
<dbReference type="PIRSF" id="PIRSF006078">
    <property type="entry name" value="GlxK"/>
    <property type="match status" value="1"/>
</dbReference>
<dbReference type="RefSeq" id="WP_002292114.1">
    <property type="nucleotide sequence ID" value="NZ_KB029685.1"/>
</dbReference>
<dbReference type="PANTHER" id="PTHR21599:SF0">
    <property type="entry name" value="GLYCERATE KINASE"/>
    <property type="match status" value="1"/>
</dbReference>
<evidence type="ECO:0000256" key="2">
    <source>
        <dbReference type="ARBA" id="ARBA00022679"/>
    </source>
</evidence>
<dbReference type="InterPro" id="IPR018197">
    <property type="entry name" value="Glycerate_kinase_RE-like"/>
</dbReference>
<evidence type="ECO:0000256" key="1">
    <source>
        <dbReference type="ARBA" id="ARBA00006284"/>
    </source>
</evidence>
<dbReference type="GO" id="GO:0031388">
    <property type="term" value="P:organic acid phosphorylation"/>
    <property type="evidence" value="ECO:0007669"/>
    <property type="project" value="UniProtKB-UniRule"/>
</dbReference>
<dbReference type="AlphaFoldDB" id="A0A828ZW72"/>
<gene>
    <name evidence="5" type="ORF">OIE_03296</name>
</gene>
<name>A0A828ZW72_ENTFC</name>
<dbReference type="Pfam" id="PF02595">
    <property type="entry name" value="Gly_kinase"/>
    <property type="match status" value="1"/>
</dbReference>